<accession>A0A383RJE7</accession>
<dbReference type="InterPro" id="IPR051398">
    <property type="entry name" value="Polysacch_Deacetylase"/>
</dbReference>
<keyword evidence="2 3" id="KW-0732">Signal</keyword>
<dbReference type="RefSeq" id="WP_138188848.1">
    <property type="nucleotide sequence ID" value="NZ_LS992241.1"/>
</dbReference>
<comment type="subcellular location">
    <subcellularLocation>
        <location evidence="1">Secreted</location>
    </subcellularLocation>
</comment>
<feature type="chain" id="PRO_5016657312" evidence="3">
    <location>
        <begin position="30"/>
        <end position="409"/>
    </location>
</feature>
<dbReference type="Gene3D" id="3.20.20.370">
    <property type="entry name" value="Glycoside hydrolase/deacetylase"/>
    <property type="match status" value="1"/>
</dbReference>
<dbReference type="PANTHER" id="PTHR34216:SF3">
    <property type="entry name" value="POLY-BETA-1,6-N-ACETYL-D-GLUCOSAMINE N-DEACETYLASE"/>
    <property type="match status" value="1"/>
</dbReference>
<dbReference type="GO" id="GO:0005576">
    <property type="term" value="C:extracellular region"/>
    <property type="evidence" value="ECO:0007669"/>
    <property type="project" value="UniProtKB-SubCell"/>
</dbReference>
<dbReference type="Pfam" id="PF01522">
    <property type="entry name" value="Polysacc_deac_1"/>
    <property type="match status" value="1"/>
</dbReference>
<dbReference type="PANTHER" id="PTHR34216">
    <property type="match status" value="1"/>
</dbReference>
<protein>
    <submittedName>
        <fullName evidence="5">Polysaccharide deacetylase</fullName>
    </submittedName>
</protein>
<dbReference type="GO" id="GO:0005975">
    <property type="term" value="P:carbohydrate metabolic process"/>
    <property type="evidence" value="ECO:0007669"/>
    <property type="project" value="InterPro"/>
</dbReference>
<dbReference type="AlphaFoldDB" id="A0A383RJE7"/>
<feature type="domain" description="NodB homology" evidence="4">
    <location>
        <begin position="154"/>
        <end position="409"/>
    </location>
</feature>
<gene>
    <name evidence="5" type="ORF">PBLR_15595</name>
</gene>
<dbReference type="PROSITE" id="PS51677">
    <property type="entry name" value="NODB"/>
    <property type="match status" value="1"/>
</dbReference>
<dbReference type="SUPFAM" id="SSF88713">
    <property type="entry name" value="Glycoside hydrolase/deacetylase"/>
    <property type="match status" value="1"/>
</dbReference>
<evidence type="ECO:0000313" key="5">
    <source>
        <dbReference type="EMBL" id="SYX87165.1"/>
    </source>
</evidence>
<evidence type="ECO:0000259" key="4">
    <source>
        <dbReference type="PROSITE" id="PS51677"/>
    </source>
</evidence>
<dbReference type="Proteomes" id="UP000304148">
    <property type="component" value="Chromosome"/>
</dbReference>
<evidence type="ECO:0000256" key="2">
    <source>
        <dbReference type="ARBA" id="ARBA00022729"/>
    </source>
</evidence>
<organism evidence="5 6">
    <name type="scientific">Paenibacillus alvei</name>
    <name type="common">Bacillus alvei</name>
    <dbReference type="NCBI Taxonomy" id="44250"/>
    <lineage>
        <taxon>Bacteria</taxon>
        <taxon>Bacillati</taxon>
        <taxon>Bacillota</taxon>
        <taxon>Bacilli</taxon>
        <taxon>Bacillales</taxon>
        <taxon>Paenibacillaceae</taxon>
        <taxon>Paenibacillus</taxon>
    </lineage>
</organism>
<evidence type="ECO:0000256" key="3">
    <source>
        <dbReference type="SAM" id="SignalP"/>
    </source>
</evidence>
<name>A0A383RJE7_PAEAL</name>
<sequence>MRKKRTIGVILLIALLSSTLFLNTDGVQALSHRIVWDGYNGSEEQALLMGNEWYVPADALKNAFGIQVRTTDKQLDLAPTDNLNSQWVYTPIHYRDEVVTLMYHNVQKNPDNVTFISPNQLEEQIQALLHNNYHFISMDQYMNFMLHGGSVPPNAVLMTFDDGYESFYTEVYPIMQKYHIPATNFVIVSTIDNRKSAGRPKLTWEQIREMKRNGMSFFSHTYNSHVYTVVNEQGSLRPMLSKPEYLKKLHRKETRTEFTAKVKKDLKRAEDRLKQMLGNTYSVVAFPYGAYNKDVLEVCKQLGIHVTFTVKPGINQRTTTNGFRINAGNQKIRTSELLERMGNKGKNVQLGRAKTSYTVSWDQAPIYSELTPVKKKEIWYLPLQQLHQLFGIKYEIDDVQQIVRLFPGK</sequence>
<dbReference type="GO" id="GO:0016810">
    <property type="term" value="F:hydrolase activity, acting on carbon-nitrogen (but not peptide) bonds"/>
    <property type="evidence" value="ECO:0007669"/>
    <property type="project" value="InterPro"/>
</dbReference>
<feature type="signal peptide" evidence="3">
    <location>
        <begin position="1"/>
        <end position="29"/>
    </location>
</feature>
<reference evidence="6" key="1">
    <citation type="submission" date="2018-08" db="EMBL/GenBank/DDBJ databases">
        <authorList>
            <person name="Chevrot R."/>
        </authorList>
    </citation>
    <scope>NUCLEOTIDE SEQUENCE [LARGE SCALE GENOMIC DNA]</scope>
</reference>
<dbReference type="CDD" id="cd10918">
    <property type="entry name" value="CE4_NodB_like_5s_6s"/>
    <property type="match status" value="1"/>
</dbReference>
<proteinExistence type="predicted"/>
<dbReference type="EMBL" id="LS992241">
    <property type="protein sequence ID" value="SYX87165.1"/>
    <property type="molecule type" value="Genomic_DNA"/>
</dbReference>
<dbReference type="InterPro" id="IPR002509">
    <property type="entry name" value="NODB_dom"/>
</dbReference>
<dbReference type="InterPro" id="IPR011330">
    <property type="entry name" value="Glyco_hydro/deAcase_b/a-brl"/>
</dbReference>
<evidence type="ECO:0000256" key="1">
    <source>
        <dbReference type="ARBA" id="ARBA00004613"/>
    </source>
</evidence>
<evidence type="ECO:0000313" key="6">
    <source>
        <dbReference type="Proteomes" id="UP000304148"/>
    </source>
</evidence>